<protein>
    <submittedName>
        <fullName evidence="1">Uncharacterized protein</fullName>
    </submittedName>
</protein>
<organism evidence="1 2">
    <name type="scientific">Pseudomonas fluorescens</name>
    <dbReference type="NCBI Taxonomy" id="294"/>
    <lineage>
        <taxon>Bacteria</taxon>
        <taxon>Pseudomonadati</taxon>
        <taxon>Pseudomonadota</taxon>
        <taxon>Gammaproteobacteria</taxon>
        <taxon>Pseudomonadales</taxon>
        <taxon>Pseudomonadaceae</taxon>
        <taxon>Pseudomonas</taxon>
    </lineage>
</organism>
<dbReference type="RefSeq" id="WP_115486911.1">
    <property type="nucleotide sequence ID" value="NZ_QRBA01000007.1"/>
</dbReference>
<accession>A0A7Z6QP35</accession>
<evidence type="ECO:0000313" key="1">
    <source>
        <dbReference type="EMBL" id="RDS90410.1"/>
    </source>
</evidence>
<reference evidence="1 2" key="1">
    <citation type="submission" date="2018-07" db="EMBL/GenBank/DDBJ databases">
        <title>Draft Genome Sequence of Pseudomonas fluorescens AHK-1 associated with canker disease of kiwifruit.</title>
        <authorList>
            <person name="Wu Z."/>
        </authorList>
    </citation>
    <scope>NUCLEOTIDE SEQUENCE [LARGE SCALE GENOMIC DNA]</scope>
    <source>
        <strain evidence="1 2">AHK-1</strain>
    </source>
</reference>
<comment type="caution">
    <text evidence="1">The sequence shown here is derived from an EMBL/GenBank/DDBJ whole genome shotgun (WGS) entry which is preliminary data.</text>
</comment>
<dbReference type="EMBL" id="QRBA01000007">
    <property type="protein sequence ID" value="RDS90410.1"/>
    <property type="molecule type" value="Genomic_DNA"/>
</dbReference>
<sequence length="424" mass="46291">MNTLIEGRGPVMANRPSEYVSSISNTRAGVKLDDPVNAFNAAERRFGENYDCSTHAAVIKMMMMTFGRHPTDVFNEVVPAGDGYAVTMKDQYNVHVSQAELERAAQACRFTGRDPEAVKHASFMFAAFVKRKQLSGGYGTFDAALAKTLEGETSKRCLEGMGVYGLSRSVEASDMVGREAAWVRQTHAFGAALVVNGVVSNYGRQGPAEGGYGYVLFDDRQVPSHPGVEVSLVSESIRHADIWSGFYQGAEGNCVTVSAIKAAITRFPDGIYTAIHRTPDGCEVTMRDGVRLRLTNEELRQATAASNFLGSNRVLLDYANFLYAVSAKRAQMENNDFRARQSYTVALETLNDGEAPDEALRRLGLFGYMRNSTVDELAQGVIGTMEDGWHSVAVVGGALDLYGQKHALHTSPWKRRALSALKLV</sequence>
<dbReference type="Proteomes" id="UP000255541">
    <property type="component" value="Unassembled WGS sequence"/>
</dbReference>
<gene>
    <name evidence="1" type="ORF">DL347_13395</name>
</gene>
<dbReference type="AlphaFoldDB" id="A0A7Z6QP35"/>
<name>A0A7Z6QP35_PSEFL</name>
<proteinExistence type="predicted"/>
<evidence type="ECO:0000313" key="2">
    <source>
        <dbReference type="Proteomes" id="UP000255541"/>
    </source>
</evidence>